<protein>
    <submittedName>
        <fullName evidence="1">Uncharacterized protein</fullName>
    </submittedName>
</protein>
<name>A0ABR2T8G0_9ROSI</name>
<organism evidence="1 2">
    <name type="scientific">Hibiscus sabdariffa</name>
    <name type="common">roselle</name>
    <dbReference type="NCBI Taxonomy" id="183260"/>
    <lineage>
        <taxon>Eukaryota</taxon>
        <taxon>Viridiplantae</taxon>
        <taxon>Streptophyta</taxon>
        <taxon>Embryophyta</taxon>
        <taxon>Tracheophyta</taxon>
        <taxon>Spermatophyta</taxon>
        <taxon>Magnoliopsida</taxon>
        <taxon>eudicotyledons</taxon>
        <taxon>Gunneridae</taxon>
        <taxon>Pentapetalae</taxon>
        <taxon>rosids</taxon>
        <taxon>malvids</taxon>
        <taxon>Malvales</taxon>
        <taxon>Malvaceae</taxon>
        <taxon>Malvoideae</taxon>
        <taxon>Hibiscus</taxon>
    </lineage>
</organism>
<gene>
    <name evidence="1" type="ORF">V6N11_049965</name>
</gene>
<proteinExistence type="predicted"/>
<sequence length="130" mass="13911">MDNGSMLHLRIDRSAPPQFQSAALPVLAQSTSSPVTEVIHTSDALQNSSIDHSNAADPVANEVSDVEVPDVAVPDVVIHHEHQPSCVATPTADTSQLVASVSEPIMVCFSDFDRQDEMSNSPVSLEQHEV</sequence>
<dbReference type="Proteomes" id="UP001396334">
    <property type="component" value="Unassembled WGS sequence"/>
</dbReference>
<evidence type="ECO:0000313" key="1">
    <source>
        <dbReference type="EMBL" id="KAK9033781.1"/>
    </source>
</evidence>
<comment type="caution">
    <text evidence="1">The sequence shown here is derived from an EMBL/GenBank/DDBJ whole genome shotgun (WGS) entry which is preliminary data.</text>
</comment>
<keyword evidence="2" id="KW-1185">Reference proteome</keyword>
<reference evidence="1 2" key="1">
    <citation type="journal article" date="2024" name="G3 (Bethesda)">
        <title>Genome assembly of Hibiscus sabdariffa L. provides insights into metabolisms of medicinal natural products.</title>
        <authorList>
            <person name="Kim T."/>
        </authorList>
    </citation>
    <scope>NUCLEOTIDE SEQUENCE [LARGE SCALE GENOMIC DNA]</scope>
    <source>
        <strain evidence="1">TK-2024</strain>
        <tissue evidence="1">Old leaves</tissue>
    </source>
</reference>
<evidence type="ECO:0000313" key="2">
    <source>
        <dbReference type="Proteomes" id="UP001396334"/>
    </source>
</evidence>
<dbReference type="EMBL" id="JBBPBN010000007">
    <property type="protein sequence ID" value="KAK9033781.1"/>
    <property type="molecule type" value="Genomic_DNA"/>
</dbReference>
<accession>A0ABR2T8G0</accession>